<evidence type="ECO:0000313" key="4">
    <source>
        <dbReference type="Proteomes" id="UP000034917"/>
    </source>
</evidence>
<dbReference type="InterPro" id="IPR051044">
    <property type="entry name" value="MAG_DAG_Lipase"/>
</dbReference>
<comment type="caution">
    <text evidence="3">The sequence shown here is derived from an EMBL/GenBank/DDBJ whole genome shotgun (WGS) entry which is preliminary data.</text>
</comment>
<keyword evidence="1" id="KW-0472">Membrane</keyword>
<reference evidence="3 4" key="1">
    <citation type="journal article" date="2015" name="Nature">
        <title>rRNA introns, odd ribosomes, and small enigmatic genomes across a large radiation of phyla.</title>
        <authorList>
            <person name="Brown C.T."/>
            <person name="Hug L.A."/>
            <person name="Thomas B.C."/>
            <person name="Sharon I."/>
            <person name="Castelle C.J."/>
            <person name="Singh A."/>
            <person name="Wilkins M.J."/>
            <person name="Williams K.H."/>
            <person name="Banfield J.F."/>
        </authorList>
    </citation>
    <scope>NUCLEOTIDE SEQUENCE [LARGE SCALE GENOMIC DNA]</scope>
</reference>
<protein>
    <submittedName>
        <fullName evidence="3">PST-A protein</fullName>
    </submittedName>
</protein>
<accession>A0A0G0GH63</accession>
<dbReference type="PANTHER" id="PTHR11614">
    <property type="entry name" value="PHOSPHOLIPASE-RELATED"/>
    <property type="match status" value="1"/>
</dbReference>
<dbReference type="Gene3D" id="3.40.50.1820">
    <property type="entry name" value="alpha/beta hydrolase"/>
    <property type="match status" value="1"/>
</dbReference>
<feature type="domain" description="Peptidase S9 prolyl oligopeptidase catalytic" evidence="2">
    <location>
        <begin position="89"/>
        <end position="228"/>
    </location>
</feature>
<feature type="transmembrane region" description="Helical" evidence="1">
    <location>
        <begin position="129"/>
        <end position="147"/>
    </location>
</feature>
<dbReference type="SUPFAM" id="SSF53474">
    <property type="entry name" value="alpha/beta-Hydrolases"/>
    <property type="match status" value="1"/>
</dbReference>
<keyword evidence="1" id="KW-1133">Transmembrane helix</keyword>
<dbReference type="GO" id="GO:0008236">
    <property type="term" value="F:serine-type peptidase activity"/>
    <property type="evidence" value="ECO:0007669"/>
    <property type="project" value="InterPro"/>
</dbReference>
<dbReference type="Proteomes" id="UP000034917">
    <property type="component" value="Unassembled WGS sequence"/>
</dbReference>
<dbReference type="InterPro" id="IPR029058">
    <property type="entry name" value="AB_hydrolase_fold"/>
</dbReference>
<evidence type="ECO:0000256" key="1">
    <source>
        <dbReference type="SAM" id="Phobius"/>
    </source>
</evidence>
<gene>
    <name evidence="3" type="ORF">US40_C0008G0019</name>
</gene>
<dbReference type="InterPro" id="IPR001375">
    <property type="entry name" value="Peptidase_S9_cat"/>
</dbReference>
<keyword evidence="1" id="KW-0812">Transmembrane</keyword>
<name>A0A0G0GH63_9BACT</name>
<dbReference type="EMBL" id="LBSV01000008">
    <property type="protein sequence ID" value="KKQ25425.1"/>
    <property type="molecule type" value="Genomic_DNA"/>
</dbReference>
<evidence type="ECO:0000259" key="2">
    <source>
        <dbReference type="Pfam" id="PF00326"/>
    </source>
</evidence>
<dbReference type="GO" id="GO:0006508">
    <property type="term" value="P:proteolysis"/>
    <property type="evidence" value="ECO:0007669"/>
    <property type="project" value="InterPro"/>
</dbReference>
<organism evidence="3 4">
    <name type="scientific">Candidatus Roizmanbacteria bacterium GW2011_GWC2_37_13</name>
    <dbReference type="NCBI Taxonomy" id="1618486"/>
    <lineage>
        <taxon>Bacteria</taxon>
        <taxon>Candidatus Roizmaniibacteriota</taxon>
    </lineage>
</organism>
<dbReference type="Pfam" id="PF00326">
    <property type="entry name" value="Peptidase_S9"/>
    <property type="match status" value="1"/>
</dbReference>
<sequence>MNKKLNITYNKNKKIIGNLHVNEKSKDLIILCHGYKDTKDLHVYKKISELLQDRYNVYRFNFTDNTEPNLFEEVDNITVITEYFSKKYKEIIIIGASIGGLSTILNLVSNSRINKTIFVNPFIFFFKRVAWRFRKILISMLLFYPFIKSTRNNLNFYFKFLKPQLITIPSLLIVAENDDKVDSSHGKTFYNQLSSKQKKLIVDENIDHGLTKEVYIETVVNYIIEWLK</sequence>
<dbReference type="AlphaFoldDB" id="A0A0G0GH63"/>
<evidence type="ECO:0000313" key="3">
    <source>
        <dbReference type="EMBL" id="KKQ25425.1"/>
    </source>
</evidence>
<proteinExistence type="predicted"/>
<feature type="transmembrane region" description="Helical" evidence="1">
    <location>
        <begin position="91"/>
        <end position="109"/>
    </location>
</feature>